<reference evidence="7 9" key="1">
    <citation type="submission" date="2015-11" db="EMBL/GenBank/DDBJ databases">
        <title>Genomic analysis of 38 Legionella species identifies large and diverse effector repertoires.</title>
        <authorList>
            <person name="Burstein D."/>
            <person name="Amaro F."/>
            <person name="Zusman T."/>
            <person name="Lifshitz Z."/>
            <person name="Cohen O."/>
            <person name="Gilbert J.A."/>
            <person name="Pupko T."/>
            <person name="Shuman H.A."/>
            <person name="Segal G."/>
        </authorList>
    </citation>
    <scope>NUCLEOTIDE SEQUENCE [LARGE SCALE GENOMIC DNA]</scope>
    <source>
        <strain evidence="7 9">WO-44C</strain>
    </source>
</reference>
<feature type="binding site" evidence="5">
    <location>
        <position position="94"/>
    </location>
    <ligand>
        <name>substrate</name>
    </ligand>
</feature>
<dbReference type="PANTHER" id="PTHR10151:SF120">
    <property type="entry name" value="BIS(5'-ADENOSYL)-TRIPHOSPHATASE"/>
    <property type="match status" value="1"/>
</dbReference>
<dbReference type="EMBL" id="UASS01000018">
    <property type="protein sequence ID" value="SPX61198.1"/>
    <property type="molecule type" value="Genomic_DNA"/>
</dbReference>
<dbReference type="EC" id="3.1.3.1" evidence="8"/>
<sequence length="541" mass="60256">MKKSISVLLLLCVSTVFAEIKPPRLVVQLVVDQLRGDLINQYHRKFGKDGFNYLLAHGLDYNNAHHPHANTVTCVGHATIATGSYPALHGIVNNDWYDKQTQQSIYCVEDKQSKILPTSRTKKELVGRSPRNLLASTLSDELVLSQAGRAFAVSLKDRGAITLAGHAGKAFWFDKENGGFVTSRHYYEAYPQWVNQWNKGYEAKNETWALSNEAVNYHYANAPTFKNRFPGFGREFPHHLGAPDSPTYYKFLSMTPIADELTADFAIHLLREEKLGASSDKTDYLAISFSAVDAIGHQFGPNSLESEDNLLRLDKTLAKLLAAIDKQVGLENALIVLTADHGVSDSPVYLAAHQIKENNSLKLPALQTLIEQTLAKRFQLPPESLQAISLPYIYLNHQLINEHQLSVNEISTYLAEALRQQAAIFQAYPMPLANTEHDWLSAKVDKMAFPNRSGDLYLVAPPYQALADKSEQRVAHGTPWQYDSYVPLLFVNPAFKAQRISKIVSTTDIAPTLAAILAIKYPSAAVGQPLPEVMQLFEART</sequence>
<name>A0A0W0U3K8_9GAMM</name>
<dbReference type="CDD" id="cd16016">
    <property type="entry name" value="AP-SPAP"/>
    <property type="match status" value="1"/>
</dbReference>
<feature type="active site" description="Phosphothreonine intermediate" evidence="4">
    <location>
        <position position="73"/>
    </location>
</feature>
<dbReference type="GO" id="GO:0004035">
    <property type="term" value="F:alkaline phosphatase activity"/>
    <property type="evidence" value="ECO:0007669"/>
    <property type="project" value="UniProtKB-EC"/>
</dbReference>
<evidence type="ECO:0000256" key="1">
    <source>
        <dbReference type="ARBA" id="ARBA00022553"/>
    </source>
</evidence>
<evidence type="ECO:0000313" key="8">
    <source>
        <dbReference type="EMBL" id="SPX61198.1"/>
    </source>
</evidence>
<evidence type="ECO:0000256" key="2">
    <source>
        <dbReference type="ARBA" id="ARBA00022723"/>
    </source>
</evidence>
<dbReference type="GO" id="GO:0046872">
    <property type="term" value="F:metal ion binding"/>
    <property type="evidence" value="ECO:0007669"/>
    <property type="project" value="UniProtKB-KW"/>
</dbReference>
<dbReference type="STRING" id="453.Lfee_0798"/>
<organism evidence="7 9">
    <name type="scientific">Legionella feeleii</name>
    <dbReference type="NCBI Taxonomy" id="453"/>
    <lineage>
        <taxon>Bacteria</taxon>
        <taxon>Pseudomonadati</taxon>
        <taxon>Pseudomonadota</taxon>
        <taxon>Gammaproteobacteria</taxon>
        <taxon>Legionellales</taxon>
        <taxon>Legionellaceae</taxon>
        <taxon>Legionella</taxon>
    </lineage>
</organism>
<feature type="chain" id="PRO_5036003102" evidence="6">
    <location>
        <begin position="19"/>
        <end position="541"/>
    </location>
</feature>
<dbReference type="OrthoDB" id="9766127at2"/>
<dbReference type="InterPro" id="IPR017850">
    <property type="entry name" value="Alkaline_phosphatase_core_sf"/>
</dbReference>
<dbReference type="RefSeq" id="WP_058444117.1">
    <property type="nucleotide sequence ID" value="NZ_CAAAHT010000014.1"/>
</dbReference>
<evidence type="ECO:0000256" key="4">
    <source>
        <dbReference type="PIRSR" id="PIRSR031924-50"/>
    </source>
</evidence>
<dbReference type="Proteomes" id="UP000054698">
    <property type="component" value="Unassembled WGS sequence"/>
</dbReference>
<keyword evidence="8" id="KW-0378">Hydrolase</keyword>
<keyword evidence="1 4" id="KW-0597">Phosphoprotein</keyword>
<dbReference type="InterPro" id="IPR026263">
    <property type="entry name" value="Alkaline_phosphatase_prok"/>
</dbReference>
<evidence type="ECO:0000313" key="9">
    <source>
        <dbReference type="Proteomes" id="UP000054698"/>
    </source>
</evidence>
<dbReference type="PANTHER" id="PTHR10151">
    <property type="entry name" value="ECTONUCLEOTIDE PYROPHOSPHATASE/PHOSPHODIESTERASE"/>
    <property type="match status" value="1"/>
</dbReference>
<gene>
    <name evidence="8" type="primary">phoK</name>
    <name evidence="7" type="ORF">Lfee_0798</name>
    <name evidence="8" type="ORF">NCTC12022_01937</name>
</gene>
<evidence type="ECO:0000256" key="5">
    <source>
        <dbReference type="PIRSR" id="PIRSR031924-51"/>
    </source>
</evidence>
<proteinExistence type="predicted"/>
<dbReference type="PIRSF" id="PIRSF031924">
    <property type="entry name" value="Pi-irrepressible_AP"/>
    <property type="match status" value="1"/>
</dbReference>
<keyword evidence="3 6" id="KW-0732">Signal</keyword>
<keyword evidence="9" id="KW-1185">Reference proteome</keyword>
<keyword evidence="2" id="KW-0479">Metal-binding</keyword>
<dbReference type="EMBL" id="LNYB01000023">
    <property type="protein sequence ID" value="KTD02643.1"/>
    <property type="molecule type" value="Genomic_DNA"/>
</dbReference>
<dbReference type="SUPFAM" id="SSF53649">
    <property type="entry name" value="Alkaline phosphatase-like"/>
    <property type="match status" value="1"/>
</dbReference>
<protein>
    <submittedName>
        <fullName evidence="7">Alkaline phosphatase</fullName>
        <ecNumber evidence="8">3.1.3.1</ecNumber>
    </submittedName>
</protein>
<feature type="signal peptide" evidence="6">
    <location>
        <begin position="1"/>
        <end position="18"/>
    </location>
</feature>
<dbReference type="AlphaFoldDB" id="A0A0W0U3K8"/>
<feature type="binding site" evidence="5">
    <location>
        <begin position="156"/>
        <end position="158"/>
    </location>
    <ligand>
        <name>substrate</name>
    </ligand>
</feature>
<dbReference type="InterPro" id="IPR002591">
    <property type="entry name" value="Phosphodiest/P_Trfase"/>
</dbReference>
<dbReference type="Gene3D" id="3.30.1360.150">
    <property type="match status" value="1"/>
</dbReference>
<evidence type="ECO:0000313" key="10">
    <source>
        <dbReference type="Proteomes" id="UP000251942"/>
    </source>
</evidence>
<evidence type="ECO:0000256" key="6">
    <source>
        <dbReference type="SAM" id="SignalP"/>
    </source>
</evidence>
<accession>A0A0W0U3K8</accession>
<dbReference type="Gene3D" id="3.40.720.10">
    <property type="entry name" value="Alkaline Phosphatase, subunit A"/>
    <property type="match status" value="1"/>
</dbReference>
<evidence type="ECO:0000313" key="7">
    <source>
        <dbReference type="EMBL" id="KTD02643.1"/>
    </source>
</evidence>
<reference evidence="8 10" key="2">
    <citation type="submission" date="2018-06" db="EMBL/GenBank/DDBJ databases">
        <authorList>
            <consortium name="Pathogen Informatics"/>
            <person name="Doyle S."/>
        </authorList>
    </citation>
    <scope>NUCLEOTIDE SEQUENCE [LARGE SCALE GENOMIC DNA]</scope>
    <source>
        <strain evidence="8 10">NCTC12022</strain>
    </source>
</reference>
<dbReference type="Pfam" id="PF01663">
    <property type="entry name" value="Phosphodiest"/>
    <property type="match status" value="1"/>
</dbReference>
<evidence type="ECO:0000256" key="3">
    <source>
        <dbReference type="ARBA" id="ARBA00022729"/>
    </source>
</evidence>
<dbReference type="PATRIC" id="fig|453.4.peg.863"/>
<dbReference type="Proteomes" id="UP000251942">
    <property type="component" value="Unassembled WGS sequence"/>
</dbReference>